<proteinExistence type="predicted"/>
<evidence type="ECO:0000259" key="4">
    <source>
        <dbReference type="PROSITE" id="PS50961"/>
    </source>
</evidence>
<gene>
    <name evidence="5" type="ORF">FZEAL_5882</name>
</gene>
<dbReference type="GO" id="GO:0010494">
    <property type="term" value="C:cytoplasmic stress granule"/>
    <property type="evidence" value="ECO:0007669"/>
    <property type="project" value="TreeGrafter"/>
</dbReference>
<reference evidence="5" key="1">
    <citation type="journal article" date="2020" name="BMC Genomics">
        <title>Correction to: Identification and distribution of gene clusters required for synthesis of sphingolipid metabolism inhibitors in diverse species of the filamentous fungus Fusarium.</title>
        <authorList>
            <person name="Kim H.S."/>
            <person name="Lohmar J.M."/>
            <person name="Busman M."/>
            <person name="Brown D.W."/>
            <person name="Naumann T.A."/>
            <person name="Divon H.H."/>
            <person name="Lysoe E."/>
            <person name="Uhlig S."/>
            <person name="Proctor R.H."/>
        </authorList>
    </citation>
    <scope>NUCLEOTIDE SEQUENCE</scope>
    <source>
        <strain evidence="5">NRRL 22465</strain>
    </source>
</reference>
<keyword evidence="1 2" id="KW-0694">RNA-binding</keyword>
<name>A0A8H4UJ88_9HYPO</name>
<feature type="compositionally biased region" description="Basic and acidic residues" evidence="3">
    <location>
        <begin position="226"/>
        <end position="238"/>
    </location>
</feature>
<dbReference type="PANTHER" id="PTHR22792">
    <property type="entry name" value="LUPUS LA PROTEIN-RELATED"/>
    <property type="match status" value="1"/>
</dbReference>
<keyword evidence="6" id="KW-1185">Reference proteome</keyword>
<evidence type="ECO:0000256" key="1">
    <source>
        <dbReference type="ARBA" id="ARBA00022884"/>
    </source>
</evidence>
<dbReference type="GO" id="GO:0005829">
    <property type="term" value="C:cytosol"/>
    <property type="evidence" value="ECO:0007669"/>
    <property type="project" value="TreeGrafter"/>
</dbReference>
<dbReference type="CDD" id="cd07323">
    <property type="entry name" value="LAM"/>
    <property type="match status" value="1"/>
</dbReference>
<dbReference type="GO" id="GO:0045727">
    <property type="term" value="P:positive regulation of translation"/>
    <property type="evidence" value="ECO:0007669"/>
    <property type="project" value="TreeGrafter"/>
</dbReference>
<dbReference type="PANTHER" id="PTHR22792:SF132">
    <property type="entry name" value="LA-RELATED PROTEIN 1"/>
    <property type="match status" value="1"/>
</dbReference>
<dbReference type="AlphaFoldDB" id="A0A8H4UJ88"/>
<dbReference type="SMART" id="SM00715">
    <property type="entry name" value="LA"/>
    <property type="match status" value="1"/>
</dbReference>
<dbReference type="InterPro" id="IPR045180">
    <property type="entry name" value="La_dom_prot"/>
</dbReference>
<protein>
    <recommendedName>
        <fullName evidence="4">HTH La-type RNA-binding domain-containing protein</fullName>
    </recommendedName>
</protein>
<feature type="compositionally biased region" description="Basic and acidic residues" evidence="3">
    <location>
        <begin position="260"/>
        <end position="277"/>
    </location>
</feature>
<dbReference type="Pfam" id="PF05383">
    <property type="entry name" value="La"/>
    <property type="match status" value="1"/>
</dbReference>
<sequence>MSPSAIIESNEMAPPSTFSYAQAAKGQGAVTPSNSDAPNDAAAPAQDAPVPAADAAAPVADVKTATPAVDPAEVPEASESVEPRAAAPEKQDFESVPGSESGDAQSVSTQERRSESRRDDDAGRLDRPWRRNDKTPRSSSNTTRSADEQDSRKARRSKKGKASEKQSGDQATDREQEAVPEPPKVELSEAPIPSVNIWHQRKEAHATKTKPGPTPAEATVNGTSSQKEDDKPVSKPAEESTPAPYTNGIKPQQKAVSAARPERNGPRGSRSSEKDGKVGVPPSVEDATAWPTPETAITSYKDDKKKTTEKSVEKSDRPDKDSQEDGQSKPRQKWVTYDYVPTVSFETQLPQMRGSKPRGGARGGRDTATRATGNGVADKTAPAVPVNKTNESKPRDASAANGAAAQPATAKRGSLDAANGQKKASANAGSDKAKDSTAQTTETAQASRDRPEGRGERGRGGYRGRGAHHVSSQSQHQHSSSAGFHNQNGSGRAQGHYSPPLRQGAHGGMFAPPAQRGRGGRNGANNYHRMSLPNSTSRIPAVQAQFAPYDYSMAPMAGIPFQPQPYWDNMVMPMLKSQIEYYFSIENLCKDMYLRQRMDSQGFVPLHFITAFKRMRDLSADMNLIRAVCEDSVEVDYVVGEDDCERLRRREDWQKFVLPMEDRDELARNNGPAHVTFKNRAYNYANGQFNGIPPMPYGSHGYPANPLDPSFQPYMDSTQAAPGVNGIINGNGTSQLSAEVPDFSPTGTIPLAGFEGKVSQASKANASTELLNGHVETVAPLTNGVHAEEGQATQS</sequence>
<evidence type="ECO:0000313" key="6">
    <source>
        <dbReference type="Proteomes" id="UP000635477"/>
    </source>
</evidence>
<dbReference type="Proteomes" id="UP000635477">
    <property type="component" value="Unassembled WGS sequence"/>
</dbReference>
<feature type="compositionally biased region" description="Polar residues" evidence="3">
    <location>
        <begin position="482"/>
        <end position="491"/>
    </location>
</feature>
<evidence type="ECO:0000256" key="3">
    <source>
        <dbReference type="SAM" id="MobiDB-lite"/>
    </source>
</evidence>
<feature type="compositionally biased region" description="Basic and acidic residues" evidence="3">
    <location>
        <begin position="447"/>
        <end position="459"/>
    </location>
</feature>
<feature type="region of interest" description="Disordered" evidence="3">
    <location>
        <begin position="1"/>
        <end position="534"/>
    </location>
</feature>
<dbReference type="GO" id="GO:0003723">
    <property type="term" value="F:RNA binding"/>
    <property type="evidence" value="ECO:0007669"/>
    <property type="project" value="UniProtKB-UniRule"/>
</dbReference>
<evidence type="ECO:0000256" key="2">
    <source>
        <dbReference type="PROSITE-ProRule" id="PRU00332"/>
    </source>
</evidence>
<feature type="compositionally biased region" description="Basic and acidic residues" evidence="3">
    <location>
        <begin position="161"/>
        <end position="187"/>
    </location>
</feature>
<dbReference type="InterPro" id="IPR036388">
    <property type="entry name" value="WH-like_DNA-bd_sf"/>
</dbReference>
<dbReference type="InterPro" id="IPR036390">
    <property type="entry name" value="WH_DNA-bd_sf"/>
</dbReference>
<dbReference type="EMBL" id="JABEYC010000428">
    <property type="protein sequence ID" value="KAF4977621.1"/>
    <property type="molecule type" value="Genomic_DNA"/>
</dbReference>
<dbReference type="OrthoDB" id="340227at2759"/>
<organism evidence="5 6">
    <name type="scientific">Fusarium zealandicum</name>
    <dbReference type="NCBI Taxonomy" id="1053134"/>
    <lineage>
        <taxon>Eukaryota</taxon>
        <taxon>Fungi</taxon>
        <taxon>Dikarya</taxon>
        <taxon>Ascomycota</taxon>
        <taxon>Pezizomycotina</taxon>
        <taxon>Sordariomycetes</taxon>
        <taxon>Hypocreomycetidae</taxon>
        <taxon>Hypocreales</taxon>
        <taxon>Nectriaceae</taxon>
        <taxon>Fusarium</taxon>
        <taxon>Fusarium staphyleae species complex</taxon>
    </lineage>
</organism>
<evidence type="ECO:0000313" key="5">
    <source>
        <dbReference type="EMBL" id="KAF4977621.1"/>
    </source>
</evidence>
<dbReference type="PROSITE" id="PS50961">
    <property type="entry name" value="HTH_LA"/>
    <property type="match status" value="1"/>
</dbReference>
<dbReference type="InterPro" id="IPR006630">
    <property type="entry name" value="La_HTH"/>
</dbReference>
<dbReference type="Gene3D" id="1.10.10.10">
    <property type="entry name" value="Winged helix-like DNA-binding domain superfamily/Winged helix DNA-binding domain"/>
    <property type="match status" value="1"/>
</dbReference>
<feature type="compositionally biased region" description="Basic and acidic residues" evidence="3">
    <location>
        <begin position="110"/>
        <end position="136"/>
    </location>
</feature>
<feature type="compositionally biased region" description="Low complexity" evidence="3">
    <location>
        <begin position="397"/>
        <end position="410"/>
    </location>
</feature>
<feature type="compositionally biased region" description="Low complexity" evidence="3">
    <location>
        <begin position="36"/>
        <end position="70"/>
    </location>
</feature>
<feature type="compositionally biased region" description="Low complexity" evidence="3">
    <location>
        <begin position="469"/>
        <end position="481"/>
    </location>
</feature>
<dbReference type="SUPFAM" id="SSF46785">
    <property type="entry name" value="Winged helix' DNA-binding domain"/>
    <property type="match status" value="1"/>
</dbReference>
<accession>A0A8H4UJ88</accession>
<comment type="caution">
    <text evidence="5">The sequence shown here is derived from an EMBL/GenBank/DDBJ whole genome shotgun (WGS) entry which is preliminary data.</text>
</comment>
<reference evidence="5" key="2">
    <citation type="submission" date="2020-05" db="EMBL/GenBank/DDBJ databases">
        <authorList>
            <person name="Kim H.-S."/>
            <person name="Proctor R.H."/>
            <person name="Brown D.W."/>
        </authorList>
    </citation>
    <scope>NUCLEOTIDE SEQUENCE</scope>
    <source>
        <strain evidence="5">NRRL 22465</strain>
    </source>
</reference>
<feature type="domain" description="HTH La-type RNA-binding" evidence="4">
    <location>
        <begin position="565"/>
        <end position="662"/>
    </location>
</feature>
<feature type="compositionally biased region" description="Basic and acidic residues" evidence="3">
    <location>
        <begin position="300"/>
        <end position="328"/>
    </location>
</feature>
<feature type="compositionally biased region" description="Low complexity" evidence="3">
    <location>
        <begin position="437"/>
        <end position="446"/>
    </location>
</feature>